<dbReference type="RefSeq" id="WP_012376149.1">
    <property type="nucleotide sequence ID" value="NC_010571.1"/>
</dbReference>
<evidence type="ECO:0008006" key="5">
    <source>
        <dbReference type="Google" id="ProtNLM"/>
    </source>
</evidence>
<protein>
    <recommendedName>
        <fullName evidence="5">PRC-barrel domain protein</fullName>
    </recommendedName>
</protein>
<dbReference type="EMBL" id="CP001032">
    <property type="protein sequence ID" value="ACB76620.1"/>
    <property type="molecule type" value="Genomic_DNA"/>
</dbReference>
<dbReference type="KEGG" id="ote:Oter_3343"/>
<feature type="compositionally biased region" description="Pro residues" evidence="1">
    <location>
        <begin position="35"/>
        <end position="50"/>
    </location>
</feature>
<dbReference type="SUPFAM" id="SSF50346">
    <property type="entry name" value="PRC-barrel domain"/>
    <property type="match status" value="1"/>
</dbReference>
<feature type="region of interest" description="Disordered" evidence="1">
    <location>
        <begin position="30"/>
        <end position="50"/>
    </location>
</feature>
<evidence type="ECO:0000256" key="2">
    <source>
        <dbReference type="SAM" id="SignalP"/>
    </source>
</evidence>
<dbReference type="HOGENOM" id="CLU_923900_0_0_0"/>
<dbReference type="InterPro" id="IPR011033">
    <property type="entry name" value="PRC_barrel-like_sf"/>
</dbReference>
<evidence type="ECO:0000313" key="3">
    <source>
        <dbReference type="EMBL" id="ACB76620.1"/>
    </source>
</evidence>
<name>B1ZU54_OPITP</name>
<feature type="chain" id="PRO_5002772099" description="PRC-barrel domain protein" evidence="2">
    <location>
        <begin position="34"/>
        <end position="301"/>
    </location>
</feature>
<organism evidence="3 4">
    <name type="scientific">Opitutus terrae (strain DSM 11246 / JCM 15787 / PB90-1)</name>
    <dbReference type="NCBI Taxonomy" id="452637"/>
    <lineage>
        <taxon>Bacteria</taxon>
        <taxon>Pseudomonadati</taxon>
        <taxon>Verrucomicrobiota</taxon>
        <taxon>Opitutia</taxon>
        <taxon>Opitutales</taxon>
        <taxon>Opitutaceae</taxon>
        <taxon>Opitutus</taxon>
    </lineage>
</organism>
<feature type="signal peptide" evidence="2">
    <location>
        <begin position="1"/>
        <end position="33"/>
    </location>
</feature>
<gene>
    <name evidence="3" type="ordered locus">Oter_3343</name>
</gene>
<keyword evidence="2" id="KW-0732">Signal</keyword>
<sequence>MKPRNFRFLFTASVTSVMLTSLAVVRGAAPASAQPTPPAPTSTAPEPPQPVALTALPLEKLLWRDVRNPQGKSLGIVNDVLAHMPSGRIIYLSILPARLYGRPKVVPPGVVTVPDDPRAPLQIDITEERWIEAPVIDWNNVMVVKPTDQGAQVYAFYEQSWLEPPPGVDGPVDLSAKVPDPSKAERYVALKPLLLERVTSQKNEQTGYLSGFLIDWPAHRVTHALVSPRFPPVPKPDEQWFAVPLALLTPPNPEETIVVQADTAAFNQAPVVPASDRLPAGDTPRIYRYPAAKAAEVVAAE</sequence>
<evidence type="ECO:0000256" key="1">
    <source>
        <dbReference type="SAM" id="MobiDB-lite"/>
    </source>
</evidence>
<dbReference type="AlphaFoldDB" id="B1ZU54"/>
<evidence type="ECO:0000313" key="4">
    <source>
        <dbReference type="Proteomes" id="UP000007013"/>
    </source>
</evidence>
<keyword evidence="4" id="KW-1185">Reference proteome</keyword>
<accession>B1ZU54</accession>
<proteinExistence type="predicted"/>
<dbReference type="Proteomes" id="UP000007013">
    <property type="component" value="Chromosome"/>
</dbReference>
<reference evidence="3 4" key="1">
    <citation type="journal article" date="2011" name="J. Bacteriol.">
        <title>Genome sequence of the verrucomicrobium Opitutus terrae PB90-1, an abundant inhabitant of rice paddy soil ecosystems.</title>
        <authorList>
            <person name="van Passel M.W."/>
            <person name="Kant R."/>
            <person name="Palva A."/>
            <person name="Copeland A."/>
            <person name="Lucas S."/>
            <person name="Lapidus A."/>
            <person name="Glavina del Rio T."/>
            <person name="Pitluck S."/>
            <person name="Goltsman E."/>
            <person name="Clum A."/>
            <person name="Sun H."/>
            <person name="Schmutz J."/>
            <person name="Larimer F.W."/>
            <person name="Land M.L."/>
            <person name="Hauser L."/>
            <person name="Kyrpides N."/>
            <person name="Mikhailova N."/>
            <person name="Richardson P.P."/>
            <person name="Janssen P.H."/>
            <person name="de Vos W.M."/>
            <person name="Smidt H."/>
        </authorList>
    </citation>
    <scope>NUCLEOTIDE SEQUENCE [LARGE SCALE GENOMIC DNA]</scope>
    <source>
        <strain evidence="4">DSM 11246 / JCM 15787 / PB90-1</strain>
    </source>
</reference>